<evidence type="ECO:0000259" key="1">
    <source>
        <dbReference type="Pfam" id="PF22818"/>
    </source>
</evidence>
<dbReference type="STRING" id="338966.Ppro_0915"/>
<dbReference type="InterPro" id="IPR029069">
    <property type="entry name" value="HotDog_dom_sf"/>
</dbReference>
<evidence type="ECO:0000313" key="3">
    <source>
        <dbReference type="Proteomes" id="UP000006732"/>
    </source>
</evidence>
<accession>A1AMH4</accession>
<dbReference type="eggNOG" id="COG0764">
    <property type="taxonomic scope" value="Bacteria"/>
</dbReference>
<dbReference type="KEGG" id="ppd:Ppro_0915"/>
<gene>
    <name evidence="2" type="ordered locus">Ppro_0915</name>
</gene>
<dbReference type="HOGENOM" id="CLU_1915066_0_0_7"/>
<keyword evidence="3" id="KW-1185">Reference proteome</keyword>
<name>A1AMH4_PELPD</name>
<dbReference type="SUPFAM" id="SSF54637">
    <property type="entry name" value="Thioesterase/thiol ester dehydrase-isomerase"/>
    <property type="match status" value="1"/>
</dbReference>
<dbReference type="OrthoDB" id="9772788at2"/>
<dbReference type="AlphaFoldDB" id="A1AMH4"/>
<dbReference type="EMBL" id="CP000482">
    <property type="protein sequence ID" value="ABK98544.1"/>
    <property type="molecule type" value="Genomic_DNA"/>
</dbReference>
<organism evidence="2 3">
    <name type="scientific">Pelobacter propionicus (strain DSM 2379 / NBRC 103807 / OttBd1)</name>
    <dbReference type="NCBI Taxonomy" id="338966"/>
    <lineage>
        <taxon>Bacteria</taxon>
        <taxon>Pseudomonadati</taxon>
        <taxon>Thermodesulfobacteriota</taxon>
        <taxon>Desulfuromonadia</taxon>
        <taxon>Desulfuromonadales</taxon>
        <taxon>Desulfuromonadaceae</taxon>
        <taxon>Pelobacter</taxon>
    </lineage>
</organism>
<evidence type="ECO:0000313" key="2">
    <source>
        <dbReference type="EMBL" id="ABK98544.1"/>
    </source>
</evidence>
<dbReference type="RefSeq" id="WP_011734853.1">
    <property type="nucleotide sequence ID" value="NC_008609.1"/>
</dbReference>
<dbReference type="Pfam" id="PF22818">
    <property type="entry name" value="ApeI-like"/>
    <property type="match status" value="1"/>
</dbReference>
<reference evidence="2 3" key="1">
    <citation type="submission" date="2006-10" db="EMBL/GenBank/DDBJ databases">
        <title>Complete sequence of chromosome of Pelobacter propionicus DSM 2379.</title>
        <authorList>
            <consortium name="US DOE Joint Genome Institute"/>
            <person name="Copeland A."/>
            <person name="Lucas S."/>
            <person name="Lapidus A."/>
            <person name="Barry K."/>
            <person name="Detter J.C."/>
            <person name="Glavina del Rio T."/>
            <person name="Hammon N."/>
            <person name="Israni S."/>
            <person name="Dalin E."/>
            <person name="Tice H."/>
            <person name="Pitluck S."/>
            <person name="Saunders E."/>
            <person name="Brettin T."/>
            <person name="Bruce D."/>
            <person name="Han C."/>
            <person name="Tapia R."/>
            <person name="Schmutz J."/>
            <person name="Larimer F."/>
            <person name="Land M."/>
            <person name="Hauser L."/>
            <person name="Kyrpides N."/>
            <person name="Kim E."/>
            <person name="Lovley D."/>
            <person name="Richardson P."/>
        </authorList>
    </citation>
    <scope>NUCLEOTIDE SEQUENCE [LARGE SCALE GENOMIC DNA]</scope>
    <source>
        <strain evidence="3">DSM 2379 / NBRC 103807 / OttBd1</strain>
    </source>
</reference>
<dbReference type="InterPro" id="IPR054545">
    <property type="entry name" value="ApeI-like"/>
</dbReference>
<dbReference type="Gene3D" id="3.10.129.10">
    <property type="entry name" value="Hotdog Thioesterase"/>
    <property type="match status" value="1"/>
</dbReference>
<proteinExistence type="predicted"/>
<protein>
    <recommendedName>
        <fullName evidence="1">ApeI dehydratase-like domain-containing protein</fullName>
    </recommendedName>
</protein>
<feature type="domain" description="ApeI dehydratase-like" evidence="1">
    <location>
        <begin position="18"/>
        <end position="89"/>
    </location>
</feature>
<dbReference type="Proteomes" id="UP000006732">
    <property type="component" value="Chromosome"/>
</dbReference>
<sequence length="132" mass="14332">MSRIKAEIQQCMSGPERDGATIGARFRFPAGFIGFQGHFPGNSVLAGACQIQCALTAMEKGLGKAVALREIVLAKFVAPVLPEQEITCLVSDCADTPGEWLCRARITRGDERVAELRLRVCLVDEAEGRRDP</sequence>